<accession>A0ABY9XA02</accession>
<evidence type="ECO:0000313" key="3">
    <source>
        <dbReference type="EMBL" id="WNG52232.1"/>
    </source>
</evidence>
<evidence type="ECO:0000256" key="1">
    <source>
        <dbReference type="SAM" id="MobiDB-lite"/>
    </source>
</evidence>
<dbReference type="Pfam" id="PF07452">
    <property type="entry name" value="CHRD"/>
    <property type="match status" value="1"/>
</dbReference>
<name>A0ABY9XA02_9BACT</name>
<dbReference type="EMBL" id="CP043494">
    <property type="protein sequence ID" value="WNG52232.1"/>
    <property type="molecule type" value="Genomic_DNA"/>
</dbReference>
<organism evidence="3 4">
    <name type="scientific">Archangium minus</name>
    <dbReference type="NCBI Taxonomy" id="83450"/>
    <lineage>
        <taxon>Bacteria</taxon>
        <taxon>Pseudomonadati</taxon>
        <taxon>Myxococcota</taxon>
        <taxon>Myxococcia</taxon>
        <taxon>Myxococcales</taxon>
        <taxon>Cystobacterineae</taxon>
        <taxon>Archangiaceae</taxon>
        <taxon>Archangium</taxon>
    </lineage>
</organism>
<reference evidence="3 4" key="1">
    <citation type="submission" date="2019-08" db="EMBL/GenBank/DDBJ databases">
        <title>Archangium and Cystobacter genomes.</title>
        <authorList>
            <person name="Chen I.-C.K."/>
            <person name="Wielgoss S."/>
        </authorList>
    </citation>
    <scope>NUCLEOTIDE SEQUENCE [LARGE SCALE GENOMIC DNA]</scope>
    <source>
        <strain evidence="3 4">Cbm 6</strain>
    </source>
</reference>
<dbReference type="PROSITE" id="PS51257">
    <property type="entry name" value="PROKAR_LIPOPROTEIN"/>
    <property type="match status" value="1"/>
</dbReference>
<dbReference type="PROSITE" id="PS50933">
    <property type="entry name" value="CHRD"/>
    <property type="match status" value="1"/>
</dbReference>
<proteinExistence type="predicted"/>
<dbReference type="InterPro" id="IPR010895">
    <property type="entry name" value="CHRD"/>
</dbReference>
<keyword evidence="4" id="KW-1185">Reference proteome</keyword>
<dbReference type="Proteomes" id="UP001611383">
    <property type="component" value="Chromosome"/>
</dbReference>
<sequence>MKRWGVLTLLGAGLLGLVGCGESYVSTTQLSGANEVPPVTTSASGTASATLDGDELSVSGTFSGLSSPLHEESGSSAHVHQAPPGENGGIVFNLSVTSDGNFSGTKKLTDAEKEAFKAGRFYVNVHSENHKTGEIRGQFASIIGN</sequence>
<feature type="compositionally biased region" description="Low complexity" evidence="1">
    <location>
        <begin position="40"/>
        <end position="50"/>
    </location>
</feature>
<gene>
    <name evidence="3" type="ORF">F0U60_04945</name>
</gene>
<protein>
    <submittedName>
        <fullName evidence="3">CHRD domain-containing protein</fullName>
    </submittedName>
</protein>
<evidence type="ECO:0000313" key="4">
    <source>
        <dbReference type="Proteomes" id="UP001611383"/>
    </source>
</evidence>
<dbReference type="SMART" id="SM00754">
    <property type="entry name" value="CHRD"/>
    <property type="match status" value="1"/>
</dbReference>
<evidence type="ECO:0000259" key="2">
    <source>
        <dbReference type="PROSITE" id="PS50933"/>
    </source>
</evidence>
<feature type="region of interest" description="Disordered" evidence="1">
    <location>
        <begin position="31"/>
        <end position="84"/>
    </location>
</feature>
<feature type="domain" description="CHRD" evidence="2">
    <location>
        <begin position="22"/>
        <end position="144"/>
    </location>
</feature>